<dbReference type="EMBL" id="FNUT01000010">
    <property type="protein sequence ID" value="SEG60399.1"/>
    <property type="molecule type" value="Genomic_DNA"/>
</dbReference>
<dbReference type="CDD" id="cd19166">
    <property type="entry name" value="HemeO-bac"/>
    <property type="match status" value="1"/>
</dbReference>
<keyword evidence="2" id="KW-1185">Reference proteome</keyword>
<dbReference type="GO" id="GO:0004392">
    <property type="term" value="F:heme oxygenase (decyclizing) activity"/>
    <property type="evidence" value="ECO:0007669"/>
    <property type="project" value="InterPro"/>
</dbReference>
<dbReference type="AlphaFoldDB" id="A0A1H6BI43"/>
<dbReference type="Proteomes" id="UP000236731">
    <property type="component" value="Unassembled WGS sequence"/>
</dbReference>
<reference evidence="2" key="1">
    <citation type="submission" date="2016-10" db="EMBL/GenBank/DDBJ databases">
        <authorList>
            <person name="Varghese N."/>
            <person name="Submissions S."/>
        </authorList>
    </citation>
    <scope>NUCLEOTIDE SEQUENCE [LARGE SCALE GENOMIC DNA]</scope>
    <source>
        <strain evidence="2">DSM 22361</strain>
    </source>
</reference>
<protein>
    <submittedName>
        <fullName evidence="1">Heme oxygenase</fullName>
    </submittedName>
</protein>
<dbReference type="InterPro" id="IPR016084">
    <property type="entry name" value="Haem_Oase-like_multi-hlx"/>
</dbReference>
<evidence type="ECO:0000313" key="2">
    <source>
        <dbReference type="Proteomes" id="UP000236731"/>
    </source>
</evidence>
<dbReference type="Gene3D" id="1.20.910.10">
    <property type="entry name" value="Heme oxygenase-like"/>
    <property type="match status" value="1"/>
</dbReference>
<dbReference type="SUPFAM" id="SSF48613">
    <property type="entry name" value="Heme oxygenase-like"/>
    <property type="match status" value="1"/>
</dbReference>
<dbReference type="InterPro" id="IPR016053">
    <property type="entry name" value="Haem_Oase-like"/>
</dbReference>
<dbReference type="RefSeq" id="WP_234993241.1">
    <property type="nucleotide sequence ID" value="NZ_CP049246.1"/>
</dbReference>
<sequence>MKINMLSTIIKEGTKVAHQKVEAVIVRKIKAIQTEADYVTLLKGFYAYFKAVEDNTNPFIDQTVLPDKDNRRNSSYILNDIITLGGNIEQFPQAHAPKVTNTLEALSSLYVLEGSIMGGPYIVQLLQKNGISKGFSFFEGYGEASAAMWNGFTTVLNAQGAEETDHNQAVAVANDTFYQFGEVFN</sequence>
<accession>A0A1H6BI43</accession>
<name>A0A1H6BI43_9SPHI</name>
<evidence type="ECO:0000313" key="1">
    <source>
        <dbReference type="EMBL" id="SEG60399.1"/>
    </source>
</evidence>
<gene>
    <name evidence="1" type="ORF">SAMN05421877_110122</name>
</gene>
<organism evidence="1 2">
    <name type="scientific">Sphingobacterium lactis</name>
    <dbReference type="NCBI Taxonomy" id="797291"/>
    <lineage>
        <taxon>Bacteria</taxon>
        <taxon>Pseudomonadati</taxon>
        <taxon>Bacteroidota</taxon>
        <taxon>Sphingobacteriia</taxon>
        <taxon>Sphingobacteriales</taxon>
        <taxon>Sphingobacteriaceae</taxon>
        <taxon>Sphingobacterium</taxon>
    </lineage>
</organism>
<dbReference type="Pfam" id="PF01126">
    <property type="entry name" value="Heme_oxygenase"/>
    <property type="match status" value="1"/>
</dbReference>
<dbReference type="GO" id="GO:0006788">
    <property type="term" value="P:heme oxidation"/>
    <property type="evidence" value="ECO:0007669"/>
    <property type="project" value="InterPro"/>
</dbReference>
<proteinExistence type="predicted"/>